<dbReference type="Proteomes" id="UP001596470">
    <property type="component" value="Unassembled WGS sequence"/>
</dbReference>
<evidence type="ECO:0000256" key="6">
    <source>
        <dbReference type="ARBA" id="ARBA00023251"/>
    </source>
</evidence>
<dbReference type="CDD" id="cd03230">
    <property type="entry name" value="ABC_DR_subfamily_A"/>
    <property type="match status" value="1"/>
</dbReference>
<dbReference type="InterPro" id="IPR027417">
    <property type="entry name" value="P-loop_NTPase"/>
</dbReference>
<keyword evidence="6" id="KW-0046">Antibiotic resistance</keyword>
<evidence type="ECO:0000256" key="5">
    <source>
        <dbReference type="ARBA" id="ARBA00022840"/>
    </source>
</evidence>
<dbReference type="RefSeq" id="WP_382351196.1">
    <property type="nucleotide sequence ID" value="NZ_JBHMBP010000003.1"/>
</dbReference>
<feature type="domain" description="ABC transporter" evidence="7">
    <location>
        <begin position="5"/>
        <end position="236"/>
    </location>
</feature>
<accession>A0ABW2DCJ2</accession>
<dbReference type="PROSITE" id="PS50893">
    <property type="entry name" value="ABC_TRANSPORTER_2"/>
    <property type="match status" value="1"/>
</dbReference>
<dbReference type="PANTHER" id="PTHR42711:SF5">
    <property type="entry name" value="ABC TRANSPORTER ATP-BINDING PROTEIN NATA"/>
    <property type="match status" value="1"/>
</dbReference>
<reference evidence="9" key="1">
    <citation type="journal article" date="2019" name="Int. J. Syst. Evol. Microbiol.">
        <title>The Global Catalogue of Microorganisms (GCM) 10K type strain sequencing project: providing services to taxonomists for standard genome sequencing and annotation.</title>
        <authorList>
            <consortium name="The Broad Institute Genomics Platform"/>
            <consortium name="The Broad Institute Genome Sequencing Center for Infectious Disease"/>
            <person name="Wu L."/>
            <person name="Ma J."/>
        </authorList>
    </citation>
    <scope>NUCLEOTIDE SEQUENCE [LARGE SCALE GENOMIC DNA]</scope>
    <source>
        <strain evidence="9">KACC 12634</strain>
    </source>
</reference>
<dbReference type="Gene3D" id="3.40.50.300">
    <property type="entry name" value="P-loop containing nucleotide triphosphate hydrolases"/>
    <property type="match status" value="1"/>
</dbReference>
<evidence type="ECO:0000256" key="4">
    <source>
        <dbReference type="ARBA" id="ARBA00022741"/>
    </source>
</evidence>
<dbReference type="InterPro" id="IPR003439">
    <property type="entry name" value="ABC_transporter-like_ATP-bd"/>
</dbReference>
<dbReference type="InterPro" id="IPR017871">
    <property type="entry name" value="ABC_transporter-like_CS"/>
</dbReference>
<dbReference type="SMART" id="SM00382">
    <property type="entry name" value="AAA"/>
    <property type="match status" value="1"/>
</dbReference>
<evidence type="ECO:0000256" key="2">
    <source>
        <dbReference type="ARBA" id="ARBA00005417"/>
    </source>
</evidence>
<dbReference type="PROSITE" id="PS00211">
    <property type="entry name" value="ABC_TRANSPORTER_1"/>
    <property type="match status" value="1"/>
</dbReference>
<evidence type="ECO:0000313" key="8">
    <source>
        <dbReference type="EMBL" id="MFC6958817.1"/>
    </source>
</evidence>
<dbReference type="SUPFAM" id="SSF52540">
    <property type="entry name" value="P-loop containing nucleoside triphosphate hydrolases"/>
    <property type="match status" value="1"/>
</dbReference>
<dbReference type="PANTHER" id="PTHR42711">
    <property type="entry name" value="ABC TRANSPORTER ATP-BINDING PROTEIN"/>
    <property type="match status" value="1"/>
</dbReference>
<gene>
    <name evidence="8" type="ORF">ACFQS3_16575</name>
</gene>
<protein>
    <submittedName>
        <fullName evidence="8">ABC transporter ATP-binding protein</fullName>
    </submittedName>
</protein>
<keyword evidence="5 8" id="KW-0067">ATP-binding</keyword>
<dbReference type="EMBL" id="JBHSYS010000003">
    <property type="protein sequence ID" value="MFC6958817.1"/>
    <property type="molecule type" value="Genomic_DNA"/>
</dbReference>
<comment type="similarity">
    <text evidence="2">Belongs to the ABC transporter superfamily.</text>
</comment>
<dbReference type="InterPro" id="IPR003593">
    <property type="entry name" value="AAA+_ATPase"/>
</dbReference>
<evidence type="ECO:0000256" key="1">
    <source>
        <dbReference type="ARBA" id="ARBA00004202"/>
    </source>
</evidence>
<evidence type="ECO:0000256" key="3">
    <source>
        <dbReference type="ARBA" id="ARBA00022448"/>
    </source>
</evidence>
<dbReference type="Pfam" id="PF00005">
    <property type="entry name" value="ABC_tran"/>
    <property type="match status" value="1"/>
</dbReference>
<name>A0ABW2DCJ2_9ACTN</name>
<proteinExistence type="inferred from homology"/>
<evidence type="ECO:0000259" key="7">
    <source>
        <dbReference type="PROSITE" id="PS50893"/>
    </source>
</evidence>
<comment type="caution">
    <text evidence="8">The sequence shown here is derived from an EMBL/GenBank/DDBJ whole genome shotgun (WGS) entry which is preliminary data.</text>
</comment>
<dbReference type="InterPro" id="IPR050763">
    <property type="entry name" value="ABC_transporter_ATP-binding"/>
</dbReference>
<organism evidence="8 9">
    <name type="scientific">Glycomyces mayteni</name>
    <dbReference type="NCBI Taxonomy" id="543887"/>
    <lineage>
        <taxon>Bacteria</taxon>
        <taxon>Bacillati</taxon>
        <taxon>Actinomycetota</taxon>
        <taxon>Actinomycetes</taxon>
        <taxon>Glycomycetales</taxon>
        <taxon>Glycomycetaceae</taxon>
        <taxon>Glycomyces</taxon>
    </lineage>
</organism>
<sequence length="305" mass="33179">MEAAIEVADLRKTYRGRRTGEVRAVDGVSFRVERGEFFGILGPNGAGKTTTLEIVEGLRRPDSGDVRLLGRSPWPHSPELTRRLGVQLQASAFFEFLTVAEQIGTFAELYGATKARAAEMLDLVGLSEHVHMRCEKLSGGQQQRLSIACALVGDPELVFLDEPTAALDPQARRNLWDLMRAINDEGRTVVLTTHYMEEAEALCDRVAIMDAGRIKAVDSPAEFVRKLDAPTRVTVAAGQLDDARIAELAIDGTAAAADGAVVFETRDPRKLLTALASDGALEGLAVRTANLEDVFLHVTGREWRG</sequence>
<evidence type="ECO:0000313" key="9">
    <source>
        <dbReference type="Proteomes" id="UP001596470"/>
    </source>
</evidence>
<comment type="subcellular location">
    <subcellularLocation>
        <location evidence="1">Cell membrane</location>
        <topology evidence="1">Peripheral membrane protein</topology>
    </subcellularLocation>
</comment>
<keyword evidence="4" id="KW-0547">Nucleotide-binding</keyword>
<dbReference type="GO" id="GO:0005524">
    <property type="term" value="F:ATP binding"/>
    <property type="evidence" value="ECO:0007669"/>
    <property type="project" value="UniProtKB-KW"/>
</dbReference>
<keyword evidence="3" id="KW-0813">Transport</keyword>
<keyword evidence="9" id="KW-1185">Reference proteome</keyword>